<evidence type="ECO:0000256" key="1">
    <source>
        <dbReference type="ARBA" id="ARBA00009953"/>
    </source>
</evidence>
<dbReference type="Proteomes" id="UP000800097">
    <property type="component" value="Unassembled WGS sequence"/>
</dbReference>
<name>A0A6A6JRW7_WESOR</name>
<gene>
    <name evidence="5" type="ORF">EI97DRAFT_431695</name>
</gene>
<feature type="compositionally biased region" description="Polar residues" evidence="2">
    <location>
        <begin position="21"/>
        <end position="42"/>
    </location>
</feature>
<reference evidence="5" key="1">
    <citation type="journal article" date="2020" name="Stud. Mycol.">
        <title>101 Dothideomycetes genomes: a test case for predicting lifestyles and emergence of pathogens.</title>
        <authorList>
            <person name="Haridas S."/>
            <person name="Albert R."/>
            <person name="Binder M."/>
            <person name="Bloem J."/>
            <person name="Labutti K."/>
            <person name="Salamov A."/>
            <person name="Andreopoulos B."/>
            <person name="Baker S."/>
            <person name="Barry K."/>
            <person name="Bills G."/>
            <person name="Bluhm B."/>
            <person name="Cannon C."/>
            <person name="Castanera R."/>
            <person name="Culley D."/>
            <person name="Daum C."/>
            <person name="Ezra D."/>
            <person name="Gonzalez J."/>
            <person name="Henrissat B."/>
            <person name="Kuo A."/>
            <person name="Liang C."/>
            <person name="Lipzen A."/>
            <person name="Lutzoni F."/>
            <person name="Magnuson J."/>
            <person name="Mondo S."/>
            <person name="Nolan M."/>
            <person name="Ohm R."/>
            <person name="Pangilinan J."/>
            <person name="Park H.-J."/>
            <person name="Ramirez L."/>
            <person name="Alfaro M."/>
            <person name="Sun H."/>
            <person name="Tritt A."/>
            <person name="Yoshinaga Y."/>
            <person name="Zwiers L.-H."/>
            <person name="Turgeon B."/>
            <person name="Goodwin S."/>
            <person name="Spatafora J."/>
            <person name="Crous P."/>
            <person name="Grigoriev I."/>
        </authorList>
    </citation>
    <scope>NUCLEOTIDE SEQUENCE</scope>
    <source>
        <strain evidence="5">CBS 379.55</strain>
    </source>
</reference>
<feature type="region of interest" description="Disordered" evidence="2">
    <location>
        <begin position="412"/>
        <end position="453"/>
    </location>
</feature>
<dbReference type="PANTHER" id="PTHR21483">
    <property type="entry name" value="RNA POLYMERASE II-ASSOCIATED PROTEIN 1"/>
    <property type="match status" value="1"/>
</dbReference>
<evidence type="ECO:0000313" key="5">
    <source>
        <dbReference type="EMBL" id="KAF2278476.1"/>
    </source>
</evidence>
<feature type="compositionally biased region" description="Polar residues" evidence="2">
    <location>
        <begin position="216"/>
        <end position="225"/>
    </location>
</feature>
<evidence type="ECO:0000259" key="3">
    <source>
        <dbReference type="Pfam" id="PF08620"/>
    </source>
</evidence>
<evidence type="ECO:0008006" key="7">
    <source>
        <dbReference type="Google" id="ProtNLM"/>
    </source>
</evidence>
<organism evidence="5 6">
    <name type="scientific">Westerdykella ornata</name>
    <dbReference type="NCBI Taxonomy" id="318751"/>
    <lineage>
        <taxon>Eukaryota</taxon>
        <taxon>Fungi</taxon>
        <taxon>Dikarya</taxon>
        <taxon>Ascomycota</taxon>
        <taxon>Pezizomycotina</taxon>
        <taxon>Dothideomycetes</taxon>
        <taxon>Pleosporomycetidae</taxon>
        <taxon>Pleosporales</taxon>
        <taxon>Sporormiaceae</taxon>
        <taxon>Westerdykella</taxon>
    </lineage>
</organism>
<sequence length="511" mass="56557">MSFARGERVYFDFDSGAVQPASPNDQDQQHPVAQNQQESSPPVSAAFVADILERDSSAQTPPAAPTFRKNNTTGFPAHRKREKRVSAFKQQRTGKNDVSFTSTSGEKPNVAQSTSIRSGVMGNGSRNEEEQGTTEQQSIDEENRQRLAHMSPEEIEQERRELMSALSPSLIEKLLKRGNIDEGRNERDWEKEANQGSPPASRFETEVPERDKPTSTKKVTFSEPENSIEAEQTPLPPSLQPSSSPPPLQQNEPSPPSKTNTAQDHPDLPPPSSIHFPTPTQPPDLDPSSPTFLQDLHQKYFPHLPYSPSSLSWMTPVSPTDTSSPYHPSHTSLSPADLRFDFKGRLLPPSVARELPTTLGLHHHADAPEAAGYTIPELARLARSSVPSQRCVAYQTLGRVLYRLGVGEFGRERGEAKTDGPVQLAKNPSTKAQDDEEGNEEEEEDEEVANDPEEAASAMATGLWNLIDECKVIESLTEEAAKERGHLTARTYAQEALWNWRRGGGRRRRAV</sequence>
<dbReference type="Pfam" id="PF08620">
    <property type="entry name" value="RPAP1_C"/>
    <property type="match status" value="1"/>
</dbReference>
<protein>
    <recommendedName>
        <fullName evidence="7">Transcription factor Rba50</fullName>
    </recommendedName>
</protein>
<evidence type="ECO:0000313" key="6">
    <source>
        <dbReference type="Proteomes" id="UP000800097"/>
    </source>
</evidence>
<feature type="domain" description="RPAP1 N-terminal" evidence="4">
    <location>
        <begin position="137"/>
        <end position="182"/>
    </location>
</feature>
<dbReference type="GeneID" id="54551173"/>
<feature type="region of interest" description="Disordered" evidence="2">
    <location>
        <begin position="14"/>
        <end position="163"/>
    </location>
</feature>
<dbReference type="Pfam" id="PF08621">
    <property type="entry name" value="RPAP1_N"/>
    <property type="match status" value="1"/>
</dbReference>
<feature type="region of interest" description="Disordered" evidence="2">
    <location>
        <begin position="177"/>
        <end position="292"/>
    </location>
</feature>
<dbReference type="EMBL" id="ML986488">
    <property type="protein sequence ID" value="KAF2278476.1"/>
    <property type="molecule type" value="Genomic_DNA"/>
</dbReference>
<dbReference type="AlphaFoldDB" id="A0A6A6JRW7"/>
<evidence type="ECO:0000256" key="2">
    <source>
        <dbReference type="SAM" id="MobiDB-lite"/>
    </source>
</evidence>
<evidence type="ECO:0000259" key="4">
    <source>
        <dbReference type="Pfam" id="PF08621"/>
    </source>
</evidence>
<dbReference type="GO" id="GO:0006366">
    <property type="term" value="P:transcription by RNA polymerase II"/>
    <property type="evidence" value="ECO:0007669"/>
    <property type="project" value="InterPro"/>
</dbReference>
<keyword evidence="6" id="KW-1185">Reference proteome</keyword>
<feature type="domain" description="RPAP1 C-terminal" evidence="3">
    <location>
        <begin position="337"/>
        <end position="404"/>
    </location>
</feature>
<feature type="compositionally biased region" description="Basic and acidic residues" evidence="2">
    <location>
        <begin position="203"/>
        <end position="214"/>
    </location>
</feature>
<comment type="similarity">
    <text evidence="1">Belongs to the RPAP1 family.</text>
</comment>
<feature type="compositionally biased region" description="Basic and acidic residues" evidence="2">
    <location>
        <begin position="177"/>
        <end position="193"/>
    </location>
</feature>
<dbReference type="InterPro" id="IPR013929">
    <property type="entry name" value="RPAP1_C"/>
</dbReference>
<dbReference type="InterPro" id="IPR013930">
    <property type="entry name" value="RPAP1_N"/>
</dbReference>
<dbReference type="InterPro" id="IPR039913">
    <property type="entry name" value="RPAP1/Rba50"/>
</dbReference>
<dbReference type="OrthoDB" id="348201at2759"/>
<feature type="compositionally biased region" description="Acidic residues" evidence="2">
    <location>
        <begin position="434"/>
        <end position="453"/>
    </location>
</feature>
<proteinExistence type="inferred from homology"/>
<dbReference type="PANTHER" id="PTHR21483:SF18">
    <property type="entry name" value="RNA POLYMERASE II-ASSOCIATED PROTEIN 1"/>
    <property type="match status" value="1"/>
</dbReference>
<feature type="compositionally biased region" description="Pro residues" evidence="2">
    <location>
        <begin position="234"/>
        <end position="256"/>
    </location>
</feature>
<accession>A0A6A6JRW7</accession>
<feature type="compositionally biased region" description="Polar residues" evidence="2">
    <location>
        <begin position="88"/>
        <end position="117"/>
    </location>
</feature>
<dbReference type="RefSeq" id="XP_033656015.1">
    <property type="nucleotide sequence ID" value="XM_033797998.1"/>
</dbReference>